<gene>
    <name evidence="14" type="ORF">DH2020_010716</name>
</gene>
<comment type="catalytic activity">
    <reaction evidence="1 12">
        <text>2 a phenolic donor + H2O2 = 2 a phenolic radical donor + 2 H2O</text>
        <dbReference type="Rhea" id="RHEA:56136"/>
        <dbReference type="ChEBI" id="CHEBI:15377"/>
        <dbReference type="ChEBI" id="CHEBI:16240"/>
        <dbReference type="ChEBI" id="CHEBI:139520"/>
        <dbReference type="ChEBI" id="CHEBI:139521"/>
        <dbReference type="EC" id="1.11.1.7"/>
    </reaction>
</comment>
<comment type="cofactor">
    <cofactor evidence="12">
        <name>Ca(2+)</name>
        <dbReference type="ChEBI" id="CHEBI:29108"/>
    </cofactor>
    <text evidence="12">Binds 2 calcium ions per subunit.</text>
</comment>
<evidence type="ECO:0000256" key="7">
    <source>
        <dbReference type="ARBA" id="ARBA00022837"/>
    </source>
</evidence>
<keyword evidence="7 12" id="KW-0106">Calcium</keyword>
<evidence type="ECO:0000256" key="4">
    <source>
        <dbReference type="ARBA" id="ARBA00022559"/>
    </source>
</evidence>
<dbReference type="CDD" id="cd00693">
    <property type="entry name" value="secretory_peroxidase"/>
    <property type="match status" value="1"/>
</dbReference>
<evidence type="ECO:0000313" key="15">
    <source>
        <dbReference type="Proteomes" id="UP001318860"/>
    </source>
</evidence>
<comment type="cofactor">
    <cofactor evidence="12">
        <name>heme b</name>
        <dbReference type="ChEBI" id="CHEBI:60344"/>
    </cofactor>
    <text evidence="12">Binds 1 heme b (iron(II)-protoporphyrin IX) group per subunit.</text>
</comment>
<evidence type="ECO:0000313" key="14">
    <source>
        <dbReference type="EMBL" id="KAK6156468.1"/>
    </source>
</evidence>
<keyword evidence="10" id="KW-1015">Disulfide bond</keyword>
<evidence type="ECO:0000256" key="5">
    <source>
        <dbReference type="ARBA" id="ARBA00022617"/>
    </source>
</evidence>
<evidence type="ECO:0000256" key="1">
    <source>
        <dbReference type="ARBA" id="ARBA00000189"/>
    </source>
</evidence>
<keyword evidence="12" id="KW-0732">Signal</keyword>
<dbReference type="PRINTS" id="PR00461">
    <property type="entry name" value="PLPEROXIDASE"/>
</dbReference>
<sequence length="292" mass="31832">MADSKISKFVAFMVVFSLMICSTTMAKSKSSGSKLRVGYYYKTCPQAEMIVRKAVNKAVSKNPGIAAGLIRMHFHDCFVRGCDGSVLLDTVPGKPAAEKDNIANFPSLQGLNSLKVGWIGYDVPSGRRDGRVSLSSEVLQNLPPPFFSAPQLRDNFRTKGLSLDDMVTLSGSHSIGVSHCSSFSSRLSGFNATFDQDPSLNPGFASFLKTRCPAGNSDPVVSNDFQTPNRLDNKYYANLKVQKGLLTSDQTLFDSPLTRKLVVENAKYGFDDSRAEVLSPQTNDQVITSDDE</sequence>
<dbReference type="InterPro" id="IPR002016">
    <property type="entry name" value="Haem_peroxidase"/>
</dbReference>
<feature type="signal peptide" evidence="12">
    <location>
        <begin position="1"/>
        <end position="26"/>
    </location>
</feature>
<comment type="function">
    <text evidence="12">Removal of H(2)O(2), oxidation of toxic reductants, biosynthesis and degradation of lignin, suberization, auxin catabolism, response to environmental stresses such as wounding, pathogen attack and oxidative stress.</text>
</comment>
<comment type="similarity">
    <text evidence="2">Belongs to the peroxidase family. Ascorbate peroxidase subfamily.</text>
</comment>
<dbReference type="Gene3D" id="1.10.520.10">
    <property type="match status" value="2"/>
</dbReference>
<evidence type="ECO:0000256" key="6">
    <source>
        <dbReference type="ARBA" id="ARBA00022723"/>
    </source>
</evidence>
<evidence type="ECO:0000256" key="12">
    <source>
        <dbReference type="RuleBase" id="RU362060"/>
    </source>
</evidence>
<evidence type="ECO:0000259" key="13">
    <source>
        <dbReference type="PROSITE" id="PS50873"/>
    </source>
</evidence>
<dbReference type="PROSITE" id="PS00436">
    <property type="entry name" value="PEROXIDASE_2"/>
    <property type="match status" value="1"/>
</dbReference>
<evidence type="ECO:0000256" key="3">
    <source>
        <dbReference type="ARBA" id="ARBA00012313"/>
    </source>
</evidence>
<dbReference type="PRINTS" id="PR00458">
    <property type="entry name" value="PEROXIDASE"/>
</dbReference>
<dbReference type="InterPro" id="IPR000823">
    <property type="entry name" value="Peroxidase_pln"/>
</dbReference>
<dbReference type="PROSITE" id="PS00435">
    <property type="entry name" value="PEROXIDASE_1"/>
    <property type="match status" value="1"/>
</dbReference>
<protein>
    <recommendedName>
        <fullName evidence="3 12">Peroxidase</fullName>
        <ecNumber evidence="3 12">1.11.1.7</ecNumber>
    </recommendedName>
</protein>
<dbReference type="InterPro" id="IPR010255">
    <property type="entry name" value="Haem_peroxidase_sf"/>
</dbReference>
<proteinExistence type="inferred from homology"/>
<dbReference type="Proteomes" id="UP001318860">
    <property type="component" value="Unassembled WGS sequence"/>
</dbReference>
<organism evidence="14 15">
    <name type="scientific">Rehmannia glutinosa</name>
    <name type="common">Chinese foxglove</name>
    <dbReference type="NCBI Taxonomy" id="99300"/>
    <lineage>
        <taxon>Eukaryota</taxon>
        <taxon>Viridiplantae</taxon>
        <taxon>Streptophyta</taxon>
        <taxon>Embryophyta</taxon>
        <taxon>Tracheophyta</taxon>
        <taxon>Spermatophyta</taxon>
        <taxon>Magnoliopsida</taxon>
        <taxon>eudicotyledons</taxon>
        <taxon>Gunneridae</taxon>
        <taxon>Pentapetalae</taxon>
        <taxon>asterids</taxon>
        <taxon>lamiids</taxon>
        <taxon>Lamiales</taxon>
        <taxon>Orobanchaceae</taxon>
        <taxon>Rehmannieae</taxon>
        <taxon>Rehmannia</taxon>
    </lineage>
</organism>
<keyword evidence="9 12" id="KW-0408">Iron</keyword>
<evidence type="ECO:0000256" key="9">
    <source>
        <dbReference type="ARBA" id="ARBA00023004"/>
    </source>
</evidence>
<feature type="chain" id="PRO_5045013425" description="Peroxidase" evidence="12">
    <location>
        <begin position="27"/>
        <end position="292"/>
    </location>
</feature>
<dbReference type="PROSITE" id="PS50873">
    <property type="entry name" value="PEROXIDASE_4"/>
    <property type="match status" value="1"/>
</dbReference>
<keyword evidence="12" id="KW-0376">Hydrogen peroxide</keyword>
<evidence type="ECO:0000256" key="2">
    <source>
        <dbReference type="ARBA" id="ARBA00006873"/>
    </source>
</evidence>
<keyword evidence="11" id="KW-0325">Glycoprotein</keyword>
<keyword evidence="12" id="KW-0964">Secreted</keyword>
<reference evidence="14 15" key="1">
    <citation type="journal article" date="2021" name="Comput. Struct. Biotechnol. J.">
        <title>De novo genome assembly of the potent medicinal plant Rehmannia glutinosa using nanopore technology.</title>
        <authorList>
            <person name="Ma L."/>
            <person name="Dong C."/>
            <person name="Song C."/>
            <person name="Wang X."/>
            <person name="Zheng X."/>
            <person name="Niu Y."/>
            <person name="Chen S."/>
            <person name="Feng W."/>
        </authorList>
    </citation>
    <scope>NUCLEOTIDE SEQUENCE [LARGE SCALE GENOMIC DNA]</scope>
    <source>
        <strain evidence="14">DH-2019</strain>
    </source>
</reference>
<evidence type="ECO:0000256" key="10">
    <source>
        <dbReference type="ARBA" id="ARBA00023157"/>
    </source>
</evidence>
<feature type="domain" description="Plant heme peroxidase family profile" evidence="13">
    <location>
        <begin position="34"/>
        <end position="292"/>
    </location>
</feature>
<keyword evidence="6 12" id="KW-0479">Metal-binding</keyword>
<evidence type="ECO:0000256" key="8">
    <source>
        <dbReference type="ARBA" id="ARBA00023002"/>
    </source>
</evidence>
<keyword evidence="4 12" id="KW-0575">Peroxidase</keyword>
<evidence type="ECO:0000256" key="11">
    <source>
        <dbReference type="ARBA" id="ARBA00023180"/>
    </source>
</evidence>
<keyword evidence="5 12" id="KW-0349">Heme</keyword>
<dbReference type="EC" id="1.11.1.7" evidence="3 12"/>
<comment type="subcellular location">
    <subcellularLocation>
        <location evidence="12">Secreted</location>
    </subcellularLocation>
</comment>
<dbReference type="InterPro" id="IPR019793">
    <property type="entry name" value="Peroxidases_heam-ligand_BS"/>
</dbReference>
<accession>A0ABR0XBC0</accession>
<dbReference type="Pfam" id="PF00141">
    <property type="entry name" value="peroxidase"/>
    <property type="match status" value="2"/>
</dbReference>
<dbReference type="PANTHER" id="PTHR31235">
    <property type="entry name" value="PEROXIDASE 25-RELATED"/>
    <property type="match status" value="1"/>
</dbReference>
<dbReference type="InterPro" id="IPR019794">
    <property type="entry name" value="Peroxidases_AS"/>
</dbReference>
<comment type="caution">
    <text evidence="14">The sequence shown here is derived from an EMBL/GenBank/DDBJ whole genome shotgun (WGS) entry which is preliminary data.</text>
</comment>
<keyword evidence="8 12" id="KW-0560">Oxidoreductase</keyword>
<dbReference type="Gene3D" id="1.10.420.10">
    <property type="entry name" value="Peroxidase, domain 2"/>
    <property type="match status" value="1"/>
</dbReference>
<keyword evidence="15" id="KW-1185">Reference proteome</keyword>
<comment type="similarity">
    <text evidence="12">Belongs to the peroxidase family. Classical plant (class III) peroxidase subfamily.</text>
</comment>
<dbReference type="EMBL" id="JABTTQ020000005">
    <property type="protein sequence ID" value="KAK6156468.1"/>
    <property type="molecule type" value="Genomic_DNA"/>
</dbReference>
<dbReference type="SUPFAM" id="SSF48113">
    <property type="entry name" value="Heme-dependent peroxidases"/>
    <property type="match status" value="1"/>
</dbReference>
<name>A0ABR0XBC0_REHGL</name>
<dbReference type="InterPro" id="IPR033905">
    <property type="entry name" value="Secretory_peroxidase"/>
</dbReference>